<dbReference type="InterPro" id="IPR038200">
    <property type="entry name" value="GW_dom_sf"/>
</dbReference>
<evidence type="ECO:0000256" key="2">
    <source>
        <dbReference type="SAM" id="SignalP"/>
    </source>
</evidence>
<keyword evidence="1 2" id="KW-0732">Signal</keyword>
<accession>A0ABW4H499</accession>
<proteinExistence type="predicted"/>
<evidence type="ECO:0000259" key="3">
    <source>
        <dbReference type="Pfam" id="PF13457"/>
    </source>
</evidence>
<dbReference type="Pfam" id="PF13457">
    <property type="entry name" value="GW"/>
    <property type="match status" value="1"/>
</dbReference>
<gene>
    <name evidence="4" type="ORF">ACFQ5T_07775</name>
</gene>
<dbReference type="EMBL" id="JBHTOM010000009">
    <property type="protein sequence ID" value="MFD1549596.1"/>
    <property type="molecule type" value="Genomic_DNA"/>
</dbReference>
<reference evidence="5" key="1">
    <citation type="journal article" date="2019" name="Int. J. Syst. Evol. Microbiol.">
        <title>The Global Catalogue of Microorganisms (GCM) 10K type strain sequencing project: providing services to taxonomists for standard genome sequencing and annotation.</title>
        <authorList>
            <consortium name="The Broad Institute Genomics Platform"/>
            <consortium name="The Broad Institute Genome Sequencing Center for Infectious Disease"/>
            <person name="Wu L."/>
            <person name="Ma J."/>
        </authorList>
    </citation>
    <scope>NUCLEOTIDE SEQUENCE [LARGE SCALE GENOMIC DNA]</scope>
    <source>
        <strain evidence="5">CCM 8906</strain>
    </source>
</reference>
<keyword evidence="5" id="KW-1185">Reference proteome</keyword>
<protein>
    <submittedName>
        <fullName evidence="4">GW dipeptide domain-containing protein</fullName>
    </submittedName>
</protein>
<evidence type="ECO:0000256" key="1">
    <source>
        <dbReference type="ARBA" id="ARBA00022729"/>
    </source>
</evidence>
<dbReference type="RefSeq" id="WP_125701218.1">
    <property type="nucleotide sequence ID" value="NZ_JBHTOM010000009.1"/>
</dbReference>
<comment type="caution">
    <text evidence="4">The sequence shown here is derived from an EMBL/GenBank/DDBJ whole genome shotgun (WGS) entry which is preliminary data.</text>
</comment>
<organism evidence="4 5">
    <name type="scientific">Levilactobacillus fuyuanensis</name>
    <dbReference type="NCBI Taxonomy" id="2486022"/>
    <lineage>
        <taxon>Bacteria</taxon>
        <taxon>Bacillati</taxon>
        <taxon>Bacillota</taxon>
        <taxon>Bacilli</taxon>
        <taxon>Lactobacillales</taxon>
        <taxon>Lactobacillaceae</taxon>
        <taxon>Levilactobacillus</taxon>
    </lineage>
</organism>
<sequence length="334" mass="36479">MKWMKFALAGSLGLALWGATTTAQAATKVTLPAYPQHRVFTFKAKGTKVYSYPRAAYAHSKVLGTNLSTKKHWTVDKVVTVSGKRYVRLANVTATKLQHGQVAESNAVAATKITGGYVALSKLNFHQQISQLKSIKKTAYWTPTTTHDFWNMPAKTLGVTAASHFGSNYGYKTLYAVQSLTTTTKKHYLYFETAAGKAIGWLPTSAVVKGTYPDNMKREMGRDGLTATATKKVATLDKSGHIKIGIATANNQIQRVVMLKQNSQTMTYAYENGKAVREITRSATGKLLSSKAITPVATLKFKLVATFDLHGQTYQGTISPQGKIDIPVYLGWIA</sequence>
<dbReference type="InterPro" id="IPR025987">
    <property type="entry name" value="GW_dom"/>
</dbReference>
<dbReference type="Proteomes" id="UP001597195">
    <property type="component" value="Unassembled WGS sequence"/>
</dbReference>
<feature type="domain" description="GW" evidence="3">
    <location>
        <begin position="133"/>
        <end position="207"/>
    </location>
</feature>
<evidence type="ECO:0000313" key="4">
    <source>
        <dbReference type="EMBL" id="MFD1549596.1"/>
    </source>
</evidence>
<dbReference type="Gene3D" id="2.30.30.170">
    <property type="match status" value="1"/>
</dbReference>
<name>A0ABW4H499_9LACO</name>
<dbReference type="SUPFAM" id="SSF82057">
    <property type="entry name" value="Prokaryotic SH3-related domain"/>
    <property type="match status" value="1"/>
</dbReference>
<feature type="chain" id="PRO_5045654735" evidence="2">
    <location>
        <begin position="26"/>
        <end position="334"/>
    </location>
</feature>
<evidence type="ECO:0000313" key="5">
    <source>
        <dbReference type="Proteomes" id="UP001597195"/>
    </source>
</evidence>
<feature type="signal peptide" evidence="2">
    <location>
        <begin position="1"/>
        <end position="25"/>
    </location>
</feature>